<dbReference type="GO" id="GO:0072659">
    <property type="term" value="P:protein localization to plasma membrane"/>
    <property type="evidence" value="ECO:0007669"/>
    <property type="project" value="TreeGrafter"/>
</dbReference>
<keyword evidence="5" id="KW-0472">Membrane</keyword>
<gene>
    <name evidence="8" type="ORF">NE237_003555</name>
</gene>
<evidence type="ECO:0000256" key="7">
    <source>
        <dbReference type="SAM" id="MobiDB-lite"/>
    </source>
</evidence>
<dbReference type="OrthoDB" id="18937at2759"/>
<accession>A0A9Q0KHK4</accession>
<name>A0A9Q0KHK4_9MAGN</name>
<keyword evidence="3" id="KW-1003">Cell membrane</keyword>
<evidence type="ECO:0000256" key="1">
    <source>
        <dbReference type="ARBA" id="ARBA00004236"/>
    </source>
</evidence>
<dbReference type="InterPro" id="IPR040003">
    <property type="entry name" value="PG18-like"/>
</dbReference>
<reference evidence="8" key="1">
    <citation type="journal article" date="2023" name="Plant J.">
        <title>The genome of the king protea, Protea cynaroides.</title>
        <authorList>
            <person name="Chang J."/>
            <person name="Duong T.A."/>
            <person name="Schoeman C."/>
            <person name="Ma X."/>
            <person name="Roodt D."/>
            <person name="Barker N."/>
            <person name="Li Z."/>
            <person name="Van de Peer Y."/>
            <person name="Mizrachi E."/>
        </authorList>
    </citation>
    <scope>NUCLEOTIDE SEQUENCE</scope>
    <source>
        <tissue evidence="8">Young leaves</tissue>
    </source>
</reference>
<evidence type="ECO:0000256" key="2">
    <source>
        <dbReference type="ARBA" id="ARBA00004514"/>
    </source>
</evidence>
<dbReference type="GO" id="GO:0005829">
    <property type="term" value="C:cytosol"/>
    <property type="evidence" value="ECO:0007669"/>
    <property type="project" value="UniProtKB-SubCell"/>
</dbReference>
<evidence type="ECO:0000313" key="8">
    <source>
        <dbReference type="EMBL" id="KAJ4970456.1"/>
    </source>
</evidence>
<proteinExistence type="inferred from homology"/>
<keyword evidence="4" id="KW-0963">Cytoplasm</keyword>
<comment type="similarity">
    <text evidence="6">Belongs to the Hyccin family.</text>
</comment>
<protein>
    <recommendedName>
        <fullName evidence="10">Hyccin</fullName>
    </recommendedName>
</protein>
<dbReference type="EMBL" id="JAMYWD010000005">
    <property type="protein sequence ID" value="KAJ4970456.1"/>
    <property type="molecule type" value="Genomic_DNA"/>
</dbReference>
<evidence type="ECO:0000256" key="6">
    <source>
        <dbReference type="ARBA" id="ARBA00034482"/>
    </source>
</evidence>
<dbReference type="Pfam" id="PF09790">
    <property type="entry name" value="Hyccin"/>
    <property type="match status" value="1"/>
</dbReference>
<sequence>MSFRSSYEAITFTPEETAIRARSAIESLSPILNDDLPPSLSSSENPASSLLHDTELAAKISSHLRQPNSGAGDDPLCRWLYDTFQSSHPDLELVVLRFLPIISGIYLSRAKSRKPLAGFEAVLLALYSHETTARTGQATTVTIPCISRSSIYHESKLTTNSNASDLNIAVLSPSLEPLGTVRATKRARIVGVALELYYTKIALMPIGSKIDFCEFCVAWAGQDGEMFKKVEDVKEESSSDLKNEEERVGNGGENVSTSEGQESGSRIPLPWELLQPVLRVLSHCLVGPKNSKELTQAALAASRCLYARALHDVNPRMILATESLLKLGKMTMDPTDKIDHTEIIIEDNAFQSESGARLCKKSIPDALLAGKALTEAINQCIESTIGELLSAVGNLQAEQQQQVQEFQVLTKLKLALPSPVVKWCRTSAAVRDRLCLLVCLLFRLQRRFTHWCYYQIADRKLKC</sequence>
<dbReference type="GO" id="GO:0005886">
    <property type="term" value="C:plasma membrane"/>
    <property type="evidence" value="ECO:0007669"/>
    <property type="project" value="UniProtKB-SubCell"/>
</dbReference>
<feature type="region of interest" description="Disordered" evidence="7">
    <location>
        <begin position="231"/>
        <end position="264"/>
    </location>
</feature>
<evidence type="ECO:0000256" key="5">
    <source>
        <dbReference type="ARBA" id="ARBA00023136"/>
    </source>
</evidence>
<dbReference type="Proteomes" id="UP001141806">
    <property type="component" value="Unassembled WGS sequence"/>
</dbReference>
<comment type="subcellular location">
    <subcellularLocation>
        <location evidence="1">Cell membrane</location>
    </subcellularLocation>
    <subcellularLocation>
        <location evidence="2">Cytoplasm</location>
        <location evidence="2">Cytosol</location>
    </subcellularLocation>
</comment>
<evidence type="ECO:0000256" key="3">
    <source>
        <dbReference type="ARBA" id="ARBA00022475"/>
    </source>
</evidence>
<feature type="compositionally biased region" description="Basic and acidic residues" evidence="7">
    <location>
        <begin position="231"/>
        <end position="248"/>
    </location>
</feature>
<dbReference type="GO" id="GO:0046854">
    <property type="term" value="P:phosphatidylinositol phosphate biosynthetic process"/>
    <property type="evidence" value="ECO:0007669"/>
    <property type="project" value="TreeGrafter"/>
</dbReference>
<dbReference type="PANTHER" id="PTHR31220:SF10">
    <property type="entry name" value="HYCCIN"/>
    <property type="match status" value="1"/>
</dbReference>
<evidence type="ECO:0008006" key="10">
    <source>
        <dbReference type="Google" id="ProtNLM"/>
    </source>
</evidence>
<dbReference type="Pfam" id="PF20711">
    <property type="entry name" value="DUF6825"/>
    <property type="match status" value="1"/>
</dbReference>
<dbReference type="GO" id="GO:0010027">
    <property type="term" value="P:thylakoid membrane organization"/>
    <property type="evidence" value="ECO:0007669"/>
    <property type="project" value="InterPro"/>
</dbReference>
<dbReference type="InterPro" id="IPR018619">
    <property type="entry name" value="Hyccin"/>
</dbReference>
<comment type="caution">
    <text evidence="8">The sequence shown here is derived from an EMBL/GenBank/DDBJ whole genome shotgun (WGS) entry which is preliminary data.</text>
</comment>
<organism evidence="8 9">
    <name type="scientific">Protea cynaroides</name>
    <dbReference type="NCBI Taxonomy" id="273540"/>
    <lineage>
        <taxon>Eukaryota</taxon>
        <taxon>Viridiplantae</taxon>
        <taxon>Streptophyta</taxon>
        <taxon>Embryophyta</taxon>
        <taxon>Tracheophyta</taxon>
        <taxon>Spermatophyta</taxon>
        <taxon>Magnoliopsida</taxon>
        <taxon>Proteales</taxon>
        <taxon>Proteaceae</taxon>
        <taxon>Protea</taxon>
    </lineage>
</organism>
<dbReference type="AlphaFoldDB" id="A0A9Q0KHK4"/>
<evidence type="ECO:0000256" key="4">
    <source>
        <dbReference type="ARBA" id="ARBA00022490"/>
    </source>
</evidence>
<evidence type="ECO:0000313" key="9">
    <source>
        <dbReference type="Proteomes" id="UP001141806"/>
    </source>
</evidence>
<dbReference type="PANTHER" id="PTHR31220">
    <property type="entry name" value="HYCCIN RELATED"/>
    <property type="match status" value="1"/>
</dbReference>
<keyword evidence="9" id="KW-1185">Reference proteome</keyword>